<sequence length="434" mass="48141">MICLKVVPWARLHVVPPADAEVKGQQLSKMSPSATEGDPLPQLVAISSSIEGVPVQGAQKNHGDFRCQPLRMWGTLSGSADTEQMDAKGGSPSQTCYMFTERQRNETSITEFILLGFGNLHGLQIILFMIFLAIYIITLSGNILILLAVSTNRGLHTPMYFFLGNFSFLEIWYTTSIIPKMLRTLLTMHEAISFSACVAQFYFFGSMAVIECYLLAVMSYDRYLAICNPLRYTTIMNIKICFQMAAGSWISGFLTSIAPIVLTFSLPFCASNEIDHFFCDLAPVTKLSCSDTYVAEITTFILASMVTIGPFLLTVASYVNIISTILKIPSAQGKQKAFSTCSSHLIVVTLFYGTLGTIYAAPSAKQSPVLNKLFSLLYTVITPMMNPMIYSLRNKDVKEALRKLICKNSYCTCVNNTVDQETMFKEIPMEVEKS</sequence>
<keyword evidence="8 14" id="KW-0297">G-protein coupled receptor</keyword>
<dbReference type="GO" id="GO:0004930">
    <property type="term" value="F:G protein-coupled receptor activity"/>
    <property type="evidence" value="ECO:0007669"/>
    <property type="project" value="UniProtKB-KW"/>
</dbReference>
<comment type="subcellular location">
    <subcellularLocation>
        <location evidence="1">Cell membrane</location>
        <topology evidence="1">Multi-pass membrane protein</topology>
    </subcellularLocation>
</comment>
<keyword evidence="17" id="KW-1185">Reference proteome</keyword>
<evidence type="ECO:0000256" key="5">
    <source>
        <dbReference type="ARBA" id="ARBA00022692"/>
    </source>
</evidence>
<keyword evidence="4" id="KW-0716">Sensory transduction</keyword>
<dbReference type="Gene3D" id="1.20.1070.10">
    <property type="entry name" value="Rhodopsin 7-helix transmembrane proteins"/>
    <property type="match status" value="1"/>
</dbReference>
<comment type="similarity">
    <text evidence="2 14">Belongs to the G-protein coupled receptor 1 family.</text>
</comment>
<dbReference type="AlphaFoldDB" id="A0A6I9X7I8"/>
<dbReference type="InterPro" id="IPR000725">
    <property type="entry name" value="Olfact_rcpt"/>
</dbReference>
<evidence type="ECO:0000256" key="8">
    <source>
        <dbReference type="ARBA" id="ARBA00023040"/>
    </source>
</evidence>
<evidence type="ECO:0000256" key="2">
    <source>
        <dbReference type="ARBA" id="ARBA00010663"/>
    </source>
</evidence>
<gene>
    <name evidence="18" type="primary">LOC106537676</name>
</gene>
<dbReference type="RefSeq" id="XP_013907343.1">
    <property type="nucleotide sequence ID" value="XM_014051868.1"/>
</dbReference>
<feature type="domain" description="G-protein coupled receptors family 1 profile" evidence="16">
    <location>
        <begin position="141"/>
        <end position="390"/>
    </location>
</feature>
<keyword evidence="13 14" id="KW-0807">Transducer</keyword>
<dbReference type="PRINTS" id="PR00245">
    <property type="entry name" value="OLFACTORYR"/>
</dbReference>
<evidence type="ECO:0000256" key="4">
    <source>
        <dbReference type="ARBA" id="ARBA00022606"/>
    </source>
</evidence>
<keyword evidence="6" id="KW-0552">Olfaction</keyword>
<evidence type="ECO:0000313" key="17">
    <source>
        <dbReference type="Proteomes" id="UP000504617"/>
    </source>
</evidence>
<keyword evidence="9 15" id="KW-0472">Membrane</keyword>
<feature type="transmembrane region" description="Helical" evidence="15">
    <location>
        <begin position="125"/>
        <end position="148"/>
    </location>
</feature>
<feature type="transmembrane region" description="Helical" evidence="15">
    <location>
        <begin position="160"/>
        <end position="179"/>
    </location>
</feature>
<dbReference type="PROSITE" id="PS50262">
    <property type="entry name" value="G_PROTEIN_RECEP_F1_2"/>
    <property type="match status" value="1"/>
</dbReference>
<feature type="transmembrane region" description="Helical" evidence="15">
    <location>
        <begin position="373"/>
        <end position="392"/>
    </location>
</feature>
<dbReference type="GeneID" id="106537676"/>
<evidence type="ECO:0000313" key="18">
    <source>
        <dbReference type="RefSeq" id="XP_013907343.1"/>
    </source>
</evidence>
<dbReference type="FunFam" id="1.10.1220.70:FF:000001">
    <property type="entry name" value="Olfactory receptor"/>
    <property type="match status" value="1"/>
</dbReference>
<keyword evidence="7 15" id="KW-1133">Transmembrane helix</keyword>
<evidence type="ECO:0000256" key="14">
    <source>
        <dbReference type="RuleBase" id="RU000688"/>
    </source>
</evidence>
<keyword evidence="11 14" id="KW-0675">Receptor</keyword>
<dbReference type="Proteomes" id="UP000504617">
    <property type="component" value="Unplaced"/>
</dbReference>
<dbReference type="KEGG" id="tsr:106537676"/>
<dbReference type="PANTHER" id="PTHR24242">
    <property type="entry name" value="G-PROTEIN COUPLED RECEPTOR"/>
    <property type="match status" value="1"/>
</dbReference>
<accession>A0A6I9X7I8</accession>
<dbReference type="InterPro" id="IPR000276">
    <property type="entry name" value="GPCR_Rhodpsn"/>
</dbReference>
<evidence type="ECO:0000256" key="13">
    <source>
        <dbReference type="ARBA" id="ARBA00023224"/>
    </source>
</evidence>
<dbReference type="GO" id="GO:0005886">
    <property type="term" value="C:plasma membrane"/>
    <property type="evidence" value="ECO:0007669"/>
    <property type="project" value="UniProtKB-SubCell"/>
</dbReference>
<evidence type="ECO:0000256" key="15">
    <source>
        <dbReference type="SAM" id="Phobius"/>
    </source>
</evidence>
<dbReference type="Pfam" id="PF13853">
    <property type="entry name" value="7tm_4"/>
    <property type="match status" value="1"/>
</dbReference>
<dbReference type="CDD" id="cd15911">
    <property type="entry name" value="7tmA_OR11A-like"/>
    <property type="match status" value="1"/>
</dbReference>
<evidence type="ECO:0000256" key="9">
    <source>
        <dbReference type="ARBA" id="ARBA00023136"/>
    </source>
</evidence>
<evidence type="ECO:0000256" key="6">
    <source>
        <dbReference type="ARBA" id="ARBA00022725"/>
    </source>
</evidence>
<protein>
    <submittedName>
        <fullName evidence="18">Olfactory receptor 11L1-like</fullName>
    </submittedName>
</protein>
<keyword evidence="12" id="KW-0325">Glycoprotein</keyword>
<organism evidence="17 18">
    <name type="scientific">Thamnophis sirtalis</name>
    <dbReference type="NCBI Taxonomy" id="35019"/>
    <lineage>
        <taxon>Eukaryota</taxon>
        <taxon>Metazoa</taxon>
        <taxon>Chordata</taxon>
        <taxon>Craniata</taxon>
        <taxon>Vertebrata</taxon>
        <taxon>Euteleostomi</taxon>
        <taxon>Lepidosauria</taxon>
        <taxon>Squamata</taxon>
        <taxon>Bifurcata</taxon>
        <taxon>Unidentata</taxon>
        <taxon>Episquamata</taxon>
        <taxon>Toxicofera</taxon>
        <taxon>Serpentes</taxon>
        <taxon>Colubroidea</taxon>
        <taxon>Colubridae</taxon>
        <taxon>Natricinae</taxon>
        <taxon>Thamnophis</taxon>
    </lineage>
</organism>
<evidence type="ECO:0000256" key="3">
    <source>
        <dbReference type="ARBA" id="ARBA00022475"/>
    </source>
</evidence>
<reference evidence="18" key="1">
    <citation type="submission" date="2025-08" db="UniProtKB">
        <authorList>
            <consortium name="RefSeq"/>
        </authorList>
    </citation>
    <scope>IDENTIFICATION</scope>
    <source>
        <tissue evidence="18">Skeletal muscle</tissue>
    </source>
</reference>
<dbReference type="SUPFAM" id="SSF81321">
    <property type="entry name" value="Family A G protein-coupled receptor-like"/>
    <property type="match status" value="1"/>
</dbReference>
<dbReference type="GO" id="GO:0004984">
    <property type="term" value="F:olfactory receptor activity"/>
    <property type="evidence" value="ECO:0007669"/>
    <property type="project" value="InterPro"/>
</dbReference>
<proteinExistence type="inferred from homology"/>
<name>A0A6I9X7I8_9SAUR</name>
<keyword evidence="10" id="KW-1015">Disulfide bond</keyword>
<evidence type="ECO:0000256" key="1">
    <source>
        <dbReference type="ARBA" id="ARBA00004651"/>
    </source>
</evidence>
<dbReference type="InterPro" id="IPR050939">
    <property type="entry name" value="Olfactory_GPCR1"/>
</dbReference>
<feature type="transmembrane region" description="Helical" evidence="15">
    <location>
        <begin position="338"/>
        <end position="361"/>
    </location>
</feature>
<feature type="transmembrane region" description="Helical" evidence="15">
    <location>
        <begin position="240"/>
        <end position="262"/>
    </location>
</feature>
<dbReference type="FunFam" id="1.20.1070.10:FF:000001">
    <property type="entry name" value="Olfactory receptor"/>
    <property type="match status" value="1"/>
</dbReference>
<evidence type="ECO:0000256" key="10">
    <source>
        <dbReference type="ARBA" id="ARBA00023157"/>
    </source>
</evidence>
<keyword evidence="5 14" id="KW-0812">Transmembrane</keyword>
<dbReference type="InterPro" id="IPR017452">
    <property type="entry name" value="GPCR_Rhodpsn_7TM"/>
</dbReference>
<feature type="transmembrane region" description="Helical" evidence="15">
    <location>
        <begin position="300"/>
        <end position="326"/>
    </location>
</feature>
<feature type="transmembrane region" description="Helical" evidence="15">
    <location>
        <begin position="199"/>
        <end position="220"/>
    </location>
</feature>
<dbReference type="OrthoDB" id="9444602at2759"/>
<evidence type="ECO:0000256" key="7">
    <source>
        <dbReference type="ARBA" id="ARBA00022989"/>
    </source>
</evidence>
<dbReference type="PROSITE" id="PS00237">
    <property type="entry name" value="G_PROTEIN_RECEP_F1_1"/>
    <property type="match status" value="1"/>
</dbReference>
<dbReference type="PANTHER" id="PTHR24242:SF366">
    <property type="entry name" value="OLFACTORY RECEPTOR"/>
    <property type="match status" value="1"/>
</dbReference>
<evidence type="ECO:0000259" key="16">
    <source>
        <dbReference type="PROSITE" id="PS50262"/>
    </source>
</evidence>
<keyword evidence="3" id="KW-1003">Cell membrane</keyword>
<evidence type="ECO:0000256" key="12">
    <source>
        <dbReference type="ARBA" id="ARBA00023180"/>
    </source>
</evidence>
<evidence type="ECO:0000256" key="11">
    <source>
        <dbReference type="ARBA" id="ARBA00023170"/>
    </source>
</evidence>
<dbReference type="PRINTS" id="PR00237">
    <property type="entry name" value="GPCRRHODOPSN"/>
</dbReference>